<proteinExistence type="predicted"/>
<protein>
    <submittedName>
        <fullName evidence="1">Uncharacterized protein</fullName>
    </submittedName>
</protein>
<gene>
    <name evidence="1" type="ORF">CEXT_559651</name>
</gene>
<dbReference type="Proteomes" id="UP001054945">
    <property type="component" value="Unassembled WGS sequence"/>
</dbReference>
<keyword evidence="2" id="KW-1185">Reference proteome</keyword>
<reference evidence="1 2" key="1">
    <citation type="submission" date="2021-06" db="EMBL/GenBank/DDBJ databases">
        <title>Caerostris extrusa draft genome.</title>
        <authorList>
            <person name="Kono N."/>
            <person name="Arakawa K."/>
        </authorList>
    </citation>
    <scope>NUCLEOTIDE SEQUENCE [LARGE SCALE GENOMIC DNA]</scope>
</reference>
<dbReference type="EMBL" id="BPLR01021699">
    <property type="protein sequence ID" value="GIX92513.1"/>
    <property type="molecule type" value="Genomic_DNA"/>
</dbReference>
<name>A0AAV4P7P6_CAEEX</name>
<evidence type="ECO:0000313" key="1">
    <source>
        <dbReference type="EMBL" id="GIX92513.1"/>
    </source>
</evidence>
<organism evidence="1 2">
    <name type="scientific">Caerostris extrusa</name>
    <name type="common">Bark spider</name>
    <name type="synonym">Caerostris bankana</name>
    <dbReference type="NCBI Taxonomy" id="172846"/>
    <lineage>
        <taxon>Eukaryota</taxon>
        <taxon>Metazoa</taxon>
        <taxon>Ecdysozoa</taxon>
        <taxon>Arthropoda</taxon>
        <taxon>Chelicerata</taxon>
        <taxon>Arachnida</taxon>
        <taxon>Araneae</taxon>
        <taxon>Araneomorphae</taxon>
        <taxon>Entelegynae</taxon>
        <taxon>Araneoidea</taxon>
        <taxon>Araneidae</taxon>
        <taxon>Caerostris</taxon>
    </lineage>
</organism>
<evidence type="ECO:0000313" key="2">
    <source>
        <dbReference type="Proteomes" id="UP001054945"/>
    </source>
</evidence>
<sequence>MKLKLIKVRDLNKNKCYFLSHFLPSYFTLTTSRSSPRPFIIINAGLMELRKVRASREHQWGGKARFDSAVHDLSWDRSCASPFYTGIQALSQS</sequence>
<accession>A0AAV4P7P6</accession>
<comment type="caution">
    <text evidence="1">The sequence shown here is derived from an EMBL/GenBank/DDBJ whole genome shotgun (WGS) entry which is preliminary data.</text>
</comment>
<dbReference type="AlphaFoldDB" id="A0AAV4P7P6"/>